<gene>
    <name evidence="2" type="ORF">AWC38_SpisGene4271</name>
</gene>
<dbReference type="EMBL" id="LSMT01000043">
    <property type="protein sequence ID" value="PFX30952.1"/>
    <property type="molecule type" value="Genomic_DNA"/>
</dbReference>
<protein>
    <submittedName>
        <fullName evidence="2">Uncharacterized protein</fullName>
    </submittedName>
</protein>
<evidence type="ECO:0000256" key="1">
    <source>
        <dbReference type="SAM" id="SignalP"/>
    </source>
</evidence>
<evidence type="ECO:0000313" key="3">
    <source>
        <dbReference type="Proteomes" id="UP000225706"/>
    </source>
</evidence>
<comment type="caution">
    <text evidence="2">The sequence shown here is derived from an EMBL/GenBank/DDBJ whole genome shotgun (WGS) entry which is preliminary data.</text>
</comment>
<sequence length="106" mass="12414">MSPRIFQCLLLVSLTYLVAGELRGLLPYFFKREPPKNLKEKVFHWSSVYQDDAWCSEACDAKVCRMIEKNGKFNLWFSDCDCGLHCHCLYTGLMHNVYVYKCMPAF</sequence>
<feature type="signal peptide" evidence="1">
    <location>
        <begin position="1"/>
        <end position="20"/>
    </location>
</feature>
<proteinExistence type="predicted"/>
<dbReference type="Proteomes" id="UP000225706">
    <property type="component" value="Unassembled WGS sequence"/>
</dbReference>
<accession>A0A2B4SQZ1</accession>
<organism evidence="2 3">
    <name type="scientific">Stylophora pistillata</name>
    <name type="common">Smooth cauliflower coral</name>
    <dbReference type="NCBI Taxonomy" id="50429"/>
    <lineage>
        <taxon>Eukaryota</taxon>
        <taxon>Metazoa</taxon>
        <taxon>Cnidaria</taxon>
        <taxon>Anthozoa</taxon>
        <taxon>Hexacorallia</taxon>
        <taxon>Scleractinia</taxon>
        <taxon>Astrocoeniina</taxon>
        <taxon>Pocilloporidae</taxon>
        <taxon>Stylophora</taxon>
    </lineage>
</organism>
<keyword evidence="3" id="KW-1185">Reference proteome</keyword>
<keyword evidence="1" id="KW-0732">Signal</keyword>
<dbReference type="AlphaFoldDB" id="A0A2B4SQZ1"/>
<feature type="chain" id="PRO_5012699287" evidence="1">
    <location>
        <begin position="21"/>
        <end position="106"/>
    </location>
</feature>
<name>A0A2B4SQZ1_STYPI</name>
<evidence type="ECO:0000313" key="2">
    <source>
        <dbReference type="EMBL" id="PFX30952.1"/>
    </source>
</evidence>
<reference evidence="3" key="1">
    <citation type="journal article" date="2017" name="bioRxiv">
        <title>Comparative analysis of the genomes of Stylophora pistillata and Acropora digitifera provides evidence for extensive differences between species of corals.</title>
        <authorList>
            <person name="Voolstra C.R."/>
            <person name="Li Y."/>
            <person name="Liew Y.J."/>
            <person name="Baumgarten S."/>
            <person name="Zoccola D."/>
            <person name="Flot J.-F."/>
            <person name="Tambutte S."/>
            <person name="Allemand D."/>
            <person name="Aranda M."/>
        </authorList>
    </citation>
    <scope>NUCLEOTIDE SEQUENCE [LARGE SCALE GENOMIC DNA]</scope>
</reference>